<dbReference type="GO" id="GO:0016020">
    <property type="term" value="C:membrane"/>
    <property type="evidence" value="ECO:0007669"/>
    <property type="project" value="UniProtKB-SubCell"/>
</dbReference>
<dbReference type="SUPFAM" id="SSF48264">
    <property type="entry name" value="Cytochrome P450"/>
    <property type="match status" value="1"/>
</dbReference>
<dbReference type="PANTHER" id="PTHR24286:SF11">
    <property type="entry name" value="CYTOCHROME P450, FAMILY 87, SUBFAMILY A, POLYPEPTIDE 2"/>
    <property type="match status" value="1"/>
</dbReference>
<dbReference type="PROSITE" id="PS00086">
    <property type="entry name" value="CYTOCHROME_P450"/>
    <property type="match status" value="1"/>
</dbReference>
<organism evidence="14 15">
    <name type="scientific">Papaver nudicaule</name>
    <name type="common">Iceland poppy</name>
    <dbReference type="NCBI Taxonomy" id="74823"/>
    <lineage>
        <taxon>Eukaryota</taxon>
        <taxon>Viridiplantae</taxon>
        <taxon>Streptophyta</taxon>
        <taxon>Embryophyta</taxon>
        <taxon>Tracheophyta</taxon>
        <taxon>Spermatophyta</taxon>
        <taxon>Magnoliopsida</taxon>
        <taxon>Ranunculales</taxon>
        <taxon>Papaveraceae</taxon>
        <taxon>Papaveroideae</taxon>
        <taxon>Papaver</taxon>
    </lineage>
</organism>
<evidence type="ECO:0000256" key="12">
    <source>
        <dbReference type="PIRSR" id="PIRSR602401-1"/>
    </source>
</evidence>
<evidence type="ECO:0000313" key="14">
    <source>
        <dbReference type="EMBL" id="MCL7041676.1"/>
    </source>
</evidence>
<keyword evidence="15" id="KW-1185">Reference proteome</keyword>
<dbReference type="Proteomes" id="UP001177140">
    <property type="component" value="Unassembled WGS sequence"/>
</dbReference>
<comment type="caution">
    <text evidence="14">The sequence shown here is derived from an EMBL/GenBank/DDBJ whole genome shotgun (WGS) entry which is preliminary data.</text>
</comment>
<feature type="binding site" description="axial binding residue" evidence="12">
    <location>
        <position position="425"/>
    </location>
    <ligand>
        <name>heme</name>
        <dbReference type="ChEBI" id="CHEBI:30413"/>
    </ligand>
    <ligandPart>
        <name>Fe</name>
        <dbReference type="ChEBI" id="CHEBI:18248"/>
    </ligandPart>
</feature>
<keyword evidence="4 12" id="KW-0349">Heme</keyword>
<dbReference type="GO" id="GO:0005506">
    <property type="term" value="F:iron ion binding"/>
    <property type="evidence" value="ECO:0007669"/>
    <property type="project" value="InterPro"/>
</dbReference>
<comment type="similarity">
    <text evidence="3 13">Belongs to the cytochrome P450 family.</text>
</comment>
<keyword evidence="6 12" id="KW-0479">Metal-binding</keyword>
<proteinExistence type="inferred from homology"/>
<evidence type="ECO:0000256" key="4">
    <source>
        <dbReference type="ARBA" id="ARBA00022617"/>
    </source>
</evidence>
<dbReference type="EMBL" id="JAJJMA010226245">
    <property type="protein sequence ID" value="MCL7041676.1"/>
    <property type="molecule type" value="Genomic_DNA"/>
</dbReference>
<evidence type="ECO:0000256" key="11">
    <source>
        <dbReference type="ARBA" id="ARBA00023136"/>
    </source>
</evidence>
<accession>A0AA41VI36</accession>
<dbReference type="InterPro" id="IPR002401">
    <property type="entry name" value="Cyt_P450_E_grp-I"/>
</dbReference>
<dbReference type="GO" id="GO:0004497">
    <property type="term" value="F:monooxygenase activity"/>
    <property type="evidence" value="ECO:0007669"/>
    <property type="project" value="UniProtKB-KW"/>
</dbReference>
<evidence type="ECO:0000256" key="9">
    <source>
        <dbReference type="ARBA" id="ARBA00023004"/>
    </source>
</evidence>
<dbReference type="GO" id="GO:0020037">
    <property type="term" value="F:heme binding"/>
    <property type="evidence" value="ECO:0007669"/>
    <property type="project" value="InterPro"/>
</dbReference>
<dbReference type="GO" id="GO:0016132">
    <property type="term" value="P:brassinosteroid biosynthetic process"/>
    <property type="evidence" value="ECO:0007669"/>
    <property type="project" value="TreeGrafter"/>
</dbReference>
<keyword evidence="11" id="KW-0472">Membrane</keyword>
<dbReference type="GO" id="GO:0033075">
    <property type="term" value="P:isoquinoline alkaloid biosynthetic process"/>
    <property type="evidence" value="ECO:0007669"/>
    <property type="project" value="UniProtKB-ARBA"/>
</dbReference>
<dbReference type="FunFam" id="1.10.630.10:FF:000020">
    <property type="entry name" value="Cytochrome P450 family protein"/>
    <property type="match status" value="1"/>
</dbReference>
<keyword evidence="9 12" id="KW-0408">Iron</keyword>
<protein>
    <recommendedName>
        <fullName evidence="16">Cytochrome P450</fullName>
    </recommendedName>
</protein>
<keyword evidence="7" id="KW-1133">Transmembrane helix</keyword>
<dbReference type="PRINTS" id="PR00385">
    <property type="entry name" value="P450"/>
</dbReference>
<comment type="subcellular location">
    <subcellularLocation>
        <location evidence="2">Membrane</location>
    </subcellularLocation>
</comment>
<evidence type="ECO:0000313" key="15">
    <source>
        <dbReference type="Proteomes" id="UP001177140"/>
    </source>
</evidence>
<keyword evidence="8 13" id="KW-0560">Oxidoreductase</keyword>
<dbReference type="InterPro" id="IPR017972">
    <property type="entry name" value="Cyt_P450_CS"/>
</dbReference>
<keyword evidence="5" id="KW-0812">Transmembrane</keyword>
<evidence type="ECO:0000256" key="5">
    <source>
        <dbReference type="ARBA" id="ARBA00022692"/>
    </source>
</evidence>
<dbReference type="CDD" id="cd11043">
    <property type="entry name" value="CYP90-like"/>
    <property type="match status" value="1"/>
</dbReference>
<evidence type="ECO:0000256" key="2">
    <source>
        <dbReference type="ARBA" id="ARBA00004370"/>
    </source>
</evidence>
<dbReference type="InterPro" id="IPR036396">
    <property type="entry name" value="Cyt_P450_sf"/>
</dbReference>
<evidence type="ECO:0000256" key="8">
    <source>
        <dbReference type="ARBA" id="ARBA00023002"/>
    </source>
</evidence>
<evidence type="ECO:0000256" key="7">
    <source>
        <dbReference type="ARBA" id="ARBA00022989"/>
    </source>
</evidence>
<dbReference type="Pfam" id="PF00067">
    <property type="entry name" value="p450"/>
    <property type="match status" value="1"/>
</dbReference>
<dbReference type="AlphaFoldDB" id="A0AA41VI36"/>
<dbReference type="PRINTS" id="PR00463">
    <property type="entry name" value="EP450I"/>
</dbReference>
<gene>
    <name evidence="14" type="ORF">MKW94_005831</name>
</gene>
<evidence type="ECO:0000256" key="10">
    <source>
        <dbReference type="ARBA" id="ARBA00023033"/>
    </source>
</evidence>
<dbReference type="GO" id="GO:0016125">
    <property type="term" value="P:sterol metabolic process"/>
    <property type="evidence" value="ECO:0007669"/>
    <property type="project" value="TreeGrafter"/>
</dbReference>
<evidence type="ECO:0000256" key="6">
    <source>
        <dbReference type="ARBA" id="ARBA00022723"/>
    </source>
</evidence>
<comment type="cofactor">
    <cofactor evidence="1 12">
        <name>heme</name>
        <dbReference type="ChEBI" id="CHEBI:30413"/>
    </cofactor>
</comment>
<reference evidence="14" key="1">
    <citation type="submission" date="2022-03" db="EMBL/GenBank/DDBJ databases">
        <title>A functionally conserved STORR gene fusion in Papaver species that diverged 16.8 million years ago.</title>
        <authorList>
            <person name="Catania T."/>
        </authorList>
    </citation>
    <scope>NUCLEOTIDE SEQUENCE</scope>
    <source>
        <strain evidence="14">S-191538</strain>
    </source>
</reference>
<name>A0AA41VI36_PAPNU</name>
<dbReference type="GO" id="GO:0016705">
    <property type="term" value="F:oxidoreductase activity, acting on paired donors, with incorporation or reduction of molecular oxygen"/>
    <property type="evidence" value="ECO:0007669"/>
    <property type="project" value="InterPro"/>
</dbReference>
<dbReference type="PANTHER" id="PTHR24286">
    <property type="entry name" value="CYTOCHROME P450 26"/>
    <property type="match status" value="1"/>
</dbReference>
<dbReference type="InterPro" id="IPR001128">
    <property type="entry name" value="Cyt_P450"/>
</dbReference>
<keyword evidence="10 13" id="KW-0503">Monooxygenase</keyword>
<dbReference type="GO" id="GO:0010268">
    <property type="term" value="P:brassinosteroid homeostasis"/>
    <property type="evidence" value="ECO:0007669"/>
    <property type="project" value="TreeGrafter"/>
</dbReference>
<dbReference type="Gene3D" id="1.10.630.10">
    <property type="entry name" value="Cytochrome P450"/>
    <property type="match status" value="1"/>
</dbReference>
<sequence>MPVPISLCIGTLIFIYITHWVYRWRNPKCSGKLPPGSMGFPLYGETHRFFTPTPTTCDLPPFIKERKERYGPVFKTSLVGQFLIVSTDPEVNHTIMTQQEGQSFEFWYPDSCRKIFGEQSLLVLHGHVHKYVRSMVVHHFGPNSLKQKLFPYILEGVQRNLSSWASQDSIELNEALKNMIFALTAKKLIGYDQIKPTENLRKCFDAFMEGLISFPLDVPGTAYHRCLQGRKQVMKILKDMLQERQKTPKRCQDDFFDYVLDELKTEGTALTKEIALDLMFLLLFASFETTSIETTFAIKLLTDNPAVLKELTEENEAIIRSRRNVDAQLTWEEYKSMKFTIQVINESLRLANIVPGVFRKALKDIQIKGYTIPAGWGVMICIPSVHTNPAKYKDHLKFNPHRWDGVELNGGTKDFMAFGAGQRFCVGSDFARVQMAVFLHHLVTKYRWKVIKGGDIARVPALTFPNGIHVKISEKNT</sequence>
<evidence type="ECO:0008006" key="16">
    <source>
        <dbReference type="Google" id="ProtNLM"/>
    </source>
</evidence>
<evidence type="ECO:0000256" key="1">
    <source>
        <dbReference type="ARBA" id="ARBA00001971"/>
    </source>
</evidence>
<evidence type="ECO:0000256" key="13">
    <source>
        <dbReference type="RuleBase" id="RU000461"/>
    </source>
</evidence>
<evidence type="ECO:0000256" key="3">
    <source>
        <dbReference type="ARBA" id="ARBA00010617"/>
    </source>
</evidence>